<dbReference type="InterPro" id="IPR013154">
    <property type="entry name" value="ADH-like_N"/>
</dbReference>
<evidence type="ECO:0000256" key="4">
    <source>
        <dbReference type="SAM" id="Phobius"/>
    </source>
</evidence>
<keyword evidence="7" id="KW-1185">Reference proteome</keyword>
<accession>A0A6A6WJC6</accession>
<keyword evidence="3" id="KW-0560">Oxidoreductase</keyword>
<feature type="transmembrane region" description="Helical" evidence="4">
    <location>
        <begin position="159"/>
        <end position="179"/>
    </location>
</feature>
<keyword evidence="4" id="KW-1133">Transmembrane helix</keyword>
<dbReference type="Pfam" id="PF08240">
    <property type="entry name" value="ADH_N"/>
    <property type="match status" value="1"/>
</dbReference>
<evidence type="ECO:0000313" key="6">
    <source>
        <dbReference type="EMBL" id="KAF2762260.1"/>
    </source>
</evidence>
<reference evidence="6" key="1">
    <citation type="journal article" date="2020" name="Stud. Mycol.">
        <title>101 Dothideomycetes genomes: a test case for predicting lifestyles and emergence of pathogens.</title>
        <authorList>
            <person name="Haridas S."/>
            <person name="Albert R."/>
            <person name="Binder M."/>
            <person name="Bloem J."/>
            <person name="Labutti K."/>
            <person name="Salamov A."/>
            <person name="Andreopoulos B."/>
            <person name="Baker S."/>
            <person name="Barry K."/>
            <person name="Bills G."/>
            <person name="Bluhm B."/>
            <person name="Cannon C."/>
            <person name="Castanera R."/>
            <person name="Culley D."/>
            <person name="Daum C."/>
            <person name="Ezra D."/>
            <person name="Gonzalez J."/>
            <person name="Henrissat B."/>
            <person name="Kuo A."/>
            <person name="Liang C."/>
            <person name="Lipzen A."/>
            <person name="Lutzoni F."/>
            <person name="Magnuson J."/>
            <person name="Mondo S."/>
            <person name="Nolan M."/>
            <person name="Ohm R."/>
            <person name="Pangilinan J."/>
            <person name="Park H.-J."/>
            <person name="Ramirez L."/>
            <person name="Alfaro M."/>
            <person name="Sun H."/>
            <person name="Tritt A."/>
            <person name="Yoshinaga Y."/>
            <person name="Zwiers L.-H."/>
            <person name="Turgeon B."/>
            <person name="Goodwin S."/>
            <person name="Spatafora J."/>
            <person name="Crous P."/>
            <person name="Grigoriev I."/>
        </authorList>
    </citation>
    <scope>NUCLEOTIDE SEQUENCE</scope>
    <source>
        <strain evidence="6">CBS 121739</strain>
    </source>
</reference>
<dbReference type="InterPro" id="IPR011032">
    <property type="entry name" value="GroES-like_sf"/>
</dbReference>
<keyword evidence="4" id="KW-0812">Transmembrane</keyword>
<dbReference type="SUPFAM" id="SSF50129">
    <property type="entry name" value="GroES-like"/>
    <property type="match status" value="1"/>
</dbReference>
<dbReference type="PANTHER" id="PTHR45348:SF2">
    <property type="entry name" value="ZINC-TYPE ALCOHOL DEHYDROGENASE-LIKE PROTEIN C2E1P3.01"/>
    <property type="match status" value="1"/>
</dbReference>
<keyword evidence="4" id="KW-0472">Membrane</keyword>
<evidence type="ECO:0000256" key="2">
    <source>
        <dbReference type="ARBA" id="ARBA00011245"/>
    </source>
</evidence>
<name>A0A6A6WJC6_9PEZI</name>
<dbReference type="EMBL" id="ML996566">
    <property type="protein sequence ID" value="KAF2762260.1"/>
    <property type="molecule type" value="Genomic_DNA"/>
</dbReference>
<dbReference type="Proteomes" id="UP000799437">
    <property type="component" value="Unassembled WGS sequence"/>
</dbReference>
<comment type="subunit">
    <text evidence="2">Monomer.</text>
</comment>
<dbReference type="Gene3D" id="3.90.180.10">
    <property type="entry name" value="Medium-chain alcohol dehydrogenases, catalytic domain"/>
    <property type="match status" value="1"/>
</dbReference>
<feature type="domain" description="Enoyl reductase (ER)" evidence="5">
    <location>
        <begin position="43"/>
        <end position="420"/>
    </location>
</feature>
<gene>
    <name evidence="6" type="ORF">EJ05DRAFT_448620</name>
</gene>
<protein>
    <submittedName>
        <fullName evidence="6">GroES-like protein</fullName>
    </submittedName>
</protein>
<evidence type="ECO:0000259" key="5">
    <source>
        <dbReference type="SMART" id="SM00829"/>
    </source>
</evidence>
<dbReference type="GeneID" id="54483367"/>
<dbReference type="Pfam" id="PF00107">
    <property type="entry name" value="ADH_zinc_N"/>
    <property type="match status" value="1"/>
</dbReference>
<evidence type="ECO:0000313" key="7">
    <source>
        <dbReference type="Proteomes" id="UP000799437"/>
    </source>
</evidence>
<organism evidence="6 7">
    <name type="scientific">Pseudovirgaria hyperparasitica</name>
    <dbReference type="NCBI Taxonomy" id="470096"/>
    <lineage>
        <taxon>Eukaryota</taxon>
        <taxon>Fungi</taxon>
        <taxon>Dikarya</taxon>
        <taxon>Ascomycota</taxon>
        <taxon>Pezizomycotina</taxon>
        <taxon>Dothideomycetes</taxon>
        <taxon>Dothideomycetes incertae sedis</taxon>
        <taxon>Acrospermales</taxon>
        <taxon>Acrospermaceae</taxon>
        <taxon>Pseudovirgaria</taxon>
    </lineage>
</organism>
<sequence length="444" mass="48164">MTATVSVTAQKRAFDEIDDDRTLKHRRVGNVPNLQHQLLLHKKAQPFELHRAGDVPVAKPGEVLIEIQAVGLNPIDWKSALYGFAIPAFPCISGREFAGTVVYANGKNDSGIVVGDRVLSIATDYRDFRKSAFQQYAVSTAFNAVKIPRHVDLAHTTSLGVAFVAAALALGVCLGVNFAGPVTERSLLKTAQNQDPETLPKDVRDEVLNAISPSHTPYAGDWILIYGASSITGQICIQLCKLSNLRVIAVANESRHGERLRALGADLIVDREDLDKAATQIRESVPGSLRFAIDCVGKETAAWCQDLLAGQSALPAAELRRRSEDRGSDPSNQGYLMCHLVGLTGLPKEQAASVRQHQVPIKLFHENHALGREMSSWLTELLGQGLLQLPEVELLKGGLGSINAGLDRLKSGALSGKRLVVELDHMLESKLAVWPPEDGGFCWC</sequence>
<dbReference type="InterPro" id="IPR047122">
    <property type="entry name" value="Trans-enoyl_RdTase-like"/>
</dbReference>
<dbReference type="InterPro" id="IPR013149">
    <property type="entry name" value="ADH-like_C"/>
</dbReference>
<dbReference type="PANTHER" id="PTHR45348">
    <property type="entry name" value="HYPOTHETICAL OXIDOREDUCTASE (EUROFUNG)"/>
    <property type="match status" value="1"/>
</dbReference>
<evidence type="ECO:0000256" key="3">
    <source>
        <dbReference type="ARBA" id="ARBA00023002"/>
    </source>
</evidence>
<dbReference type="InterPro" id="IPR020843">
    <property type="entry name" value="ER"/>
</dbReference>
<dbReference type="AlphaFoldDB" id="A0A6A6WJC6"/>
<dbReference type="GO" id="GO:0016651">
    <property type="term" value="F:oxidoreductase activity, acting on NAD(P)H"/>
    <property type="evidence" value="ECO:0007669"/>
    <property type="project" value="InterPro"/>
</dbReference>
<dbReference type="RefSeq" id="XP_033604711.1">
    <property type="nucleotide sequence ID" value="XM_033742313.1"/>
</dbReference>
<dbReference type="Gene3D" id="3.40.50.720">
    <property type="entry name" value="NAD(P)-binding Rossmann-like Domain"/>
    <property type="match status" value="1"/>
</dbReference>
<dbReference type="InterPro" id="IPR036291">
    <property type="entry name" value="NAD(P)-bd_dom_sf"/>
</dbReference>
<dbReference type="OrthoDB" id="201656at2759"/>
<evidence type="ECO:0000256" key="1">
    <source>
        <dbReference type="ARBA" id="ARBA00008072"/>
    </source>
</evidence>
<dbReference type="CDD" id="cd08249">
    <property type="entry name" value="enoyl_reductase_like"/>
    <property type="match status" value="1"/>
</dbReference>
<comment type="similarity">
    <text evidence="1">Belongs to the zinc-containing alcohol dehydrogenase family.</text>
</comment>
<proteinExistence type="inferred from homology"/>
<dbReference type="SUPFAM" id="SSF51735">
    <property type="entry name" value="NAD(P)-binding Rossmann-fold domains"/>
    <property type="match status" value="1"/>
</dbReference>
<dbReference type="SMART" id="SM00829">
    <property type="entry name" value="PKS_ER"/>
    <property type="match status" value="1"/>
</dbReference>